<dbReference type="EMBL" id="VNHY01000002">
    <property type="protein sequence ID" value="TYP93441.1"/>
    <property type="molecule type" value="Genomic_DNA"/>
</dbReference>
<accession>A0A5D3YL75</accession>
<dbReference type="GO" id="GO:0004497">
    <property type="term" value="F:monooxygenase activity"/>
    <property type="evidence" value="ECO:0007669"/>
    <property type="project" value="UniProtKB-KW"/>
</dbReference>
<reference evidence="1 2" key="1">
    <citation type="submission" date="2019-07" db="EMBL/GenBank/DDBJ databases">
        <title>Genomic Encyclopedia of Archaeal and Bacterial Type Strains, Phase II (KMG-II): from individual species to whole genera.</title>
        <authorList>
            <person name="Goeker M."/>
        </authorList>
    </citation>
    <scope>NUCLEOTIDE SEQUENCE [LARGE SCALE GENOMIC DNA]</scope>
    <source>
        <strain evidence="1 2">DSM 21935</strain>
    </source>
</reference>
<dbReference type="Proteomes" id="UP000324595">
    <property type="component" value="Unassembled WGS sequence"/>
</dbReference>
<organism evidence="1 2">
    <name type="scientific">Fodinibius salinus</name>
    <dbReference type="NCBI Taxonomy" id="860790"/>
    <lineage>
        <taxon>Bacteria</taxon>
        <taxon>Pseudomonadati</taxon>
        <taxon>Balneolota</taxon>
        <taxon>Balneolia</taxon>
        <taxon>Balneolales</taxon>
        <taxon>Balneolaceae</taxon>
        <taxon>Fodinibius</taxon>
    </lineage>
</organism>
<evidence type="ECO:0000313" key="2">
    <source>
        <dbReference type="Proteomes" id="UP000324595"/>
    </source>
</evidence>
<dbReference type="Gene3D" id="3.30.70.100">
    <property type="match status" value="1"/>
</dbReference>
<dbReference type="RefSeq" id="WP_148898508.1">
    <property type="nucleotide sequence ID" value="NZ_VNHY01000002.1"/>
</dbReference>
<proteinExistence type="predicted"/>
<keyword evidence="1" id="KW-0560">Oxidoreductase</keyword>
<dbReference type="Pfam" id="PF13826">
    <property type="entry name" value="Monooxy_af470-like"/>
    <property type="match status" value="1"/>
</dbReference>
<dbReference type="OrthoDB" id="9798439at2"/>
<evidence type="ECO:0000313" key="1">
    <source>
        <dbReference type="EMBL" id="TYP93441.1"/>
    </source>
</evidence>
<keyword evidence="2" id="KW-1185">Reference proteome</keyword>
<keyword evidence="1" id="KW-0503">Monooxygenase</keyword>
<gene>
    <name evidence="1" type="ORF">LX73_1145</name>
</gene>
<dbReference type="AlphaFoldDB" id="A0A5D3YL75"/>
<protein>
    <submittedName>
        <fullName evidence="1">Heme-degrading monooxygenase HmoA</fullName>
    </submittedName>
</protein>
<dbReference type="InterPro" id="IPR011008">
    <property type="entry name" value="Dimeric_a/b-barrel"/>
</dbReference>
<sequence>MEANIRELKKRIQSENTPVYSATFNFRTKELDDDFECLNDAIDEAAHDSPGFLGKRWWQDPETNTQSVIYYWESREELQEFSRHPKHQKAKQQYERWYSGYEIIIAEVLSINVAGDI</sequence>
<comment type="caution">
    <text evidence="1">The sequence shown here is derived from an EMBL/GenBank/DDBJ whole genome shotgun (WGS) entry which is preliminary data.</text>
</comment>
<name>A0A5D3YL75_9BACT</name>
<dbReference type="InterPro" id="IPR025444">
    <property type="entry name" value="Monooxy_af470"/>
</dbReference>
<dbReference type="SUPFAM" id="SSF54909">
    <property type="entry name" value="Dimeric alpha+beta barrel"/>
    <property type="match status" value="1"/>
</dbReference>